<protein>
    <recommendedName>
        <fullName evidence="4">DUF4352 domain-containing protein</fullName>
    </recommendedName>
</protein>
<evidence type="ECO:0000313" key="2">
    <source>
        <dbReference type="EMBL" id="GIG16766.1"/>
    </source>
</evidence>
<organism evidence="2 3">
    <name type="scientific">Catellatospora methionotrophica</name>
    <dbReference type="NCBI Taxonomy" id="121620"/>
    <lineage>
        <taxon>Bacteria</taxon>
        <taxon>Bacillati</taxon>
        <taxon>Actinomycetota</taxon>
        <taxon>Actinomycetes</taxon>
        <taxon>Micromonosporales</taxon>
        <taxon>Micromonosporaceae</taxon>
        <taxon>Catellatospora</taxon>
    </lineage>
</organism>
<evidence type="ECO:0000313" key="3">
    <source>
        <dbReference type="Proteomes" id="UP000660339"/>
    </source>
</evidence>
<name>A0A8J3PIU5_9ACTN</name>
<evidence type="ECO:0008006" key="4">
    <source>
        <dbReference type="Google" id="ProtNLM"/>
    </source>
</evidence>
<feature type="chain" id="PRO_5039392226" description="DUF4352 domain-containing protein" evidence="1">
    <location>
        <begin position="24"/>
        <end position="173"/>
    </location>
</feature>
<keyword evidence="1" id="KW-0732">Signal</keyword>
<keyword evidence="3" id="KW-1185">Reference proteome</keyword>
<dbReference type="RefSeq" id="WP_166379156.1">
    <property type="nucleotide sequence ID" value="NZ_BAAATT010000005.1"/>
</dbReference>
<dbReference type="PROSITE" id="PS51257">
    <property type="entry name" value="PROKAR_LIPOPROTEIN"/>
    <property type="match status" value="1"/>
</dbReference>
<comment type="caution">
    <text evidence="2">The sequence shown here is derived from an EMBL/GenBank/DDBJ whole genome shotgun (WGS) entry which is preliminary data.</text>
</comment>
<proteinExistence type="predicted"/>
<sequence length="173" mass="17956">MTASPARLAAVLLTLAIGGCTPAVQPDASVTPKPVIRESAEVDIPVPVLGVGESFGADLRGDGHATITVTAAEVSALSPDRVRLVVTVAILLDKAGDPITGGPENFRFLDTARAFYKAKTNTDMSGPALPSVPLTTTGQRSGGRFFFDLPATSARGGYLQLMTGNLVHAIWKI</sequence>
<dbReference type="EMBL" id="BONJ01000028">
    <property type="protein sequence ID" value="GIG16766.1"/>
    <property type="molecule type" value="Genomic_DNA"/>
</dbReference>
<dbReference type="Proteomes" id="UP000660339">
    <property type="component" value="Unassembled WGS sequence"/>
</dbReference>
<feature type="signal peptide" evidence="1">
    <location>
        <begin position="1"/>
        <end position="23"/>
    </location>
</feature>
<accession>A0A8J3PIU5</accession>
<dbReference type="AlphaFoldDB" id="A0A8J3PIU5"/>
<evidence type="ECO:0000256" key="1">
    <source>
        <dbReference type="SAM" id="SignalP"/>
    </source>
</evidence>
<gene>
    <name evidence="2" type="ORF">Cme02nite_50980</name>
</gene>
<reference evidence="2" key="1">
    <citation type="submission" date="2021-01" db="EMBL/GenBank/DDBJ databases">
        <title>Whole genome shotgun sequence of Catellatospora methionotrophica NBRC 14553.</title>
        <authorList>
            <person name="Komaki H."/>
            <person name="Tamura T."/>
        </authorList>
    </citation>
    <scope>NUCLEOTIDE SEQUENCE</scope>
    <source>
        <strain evidence="2">NBRC 14553</strain>
    </source>
</reference>